<dbReference type="Proteomes" id="UP000647416">
    <property type="component" value="Unassembled WGS sequence"/>
</dbReference>
<dbReference type="RefSeq" id="WP_262432859.1">
    <property type="nucleotide sequence ID" value="NZ_JACRTE010000092.1"/>
</dbReference>
<feature type="non-terminal residue" evidence="2">
    <location>
        <position position="194"/>
    </location>
</feature>
<comment type="caution">
    <text evidence="2">The sequence shown here is derived from an EMBL/GenBank/DDBJ whole genome shotgun (WGS) entry which is preliminary data.</text>
</comment>
<dbReference type="EMBL" id="JACRTE010000092">
    <property type="protein sequence ID" value="MBC8597608.1"/>
    <property type="molecule type" value="Genomic_DNA"/>
</dbReference>
<name>A0A926FB04_9FIRM</name>
<gene>
    <name evidence="2" type="ORF">H8706_12190</name>
</gene>
<organism evidence="2 3">
    <name type="scientific">Qingrenia yutianensis</name>
    <dbReference type="NCBI Taxonomy" id="2763676"/>
    <lineage>
        <taxon>Bacteria</taxon>
        <taxon>Bacillati</taxon>
        <taxon>Bacillota</taxon>
        <taxon>Clostridia</taxon>
        <taxon>Eubacteriales</taxon>
        <taxon>Oscillospiraceae</taxon>
        <taxon>Qingrenia</taxon>
    </lineage>
</organism>
<evidence type="ECO:0000313" key="3">
    <source>
        <dbReference type="Proteomes" id="UP000647416"/>
    </source>
</evidence>
<evidence type="ECO:0008006" key="4">
    <source>
        <dbReference type="Google" id="ProtNLM"/>
    </source>
</evidence>
<evidence type="ECO:0000313" key="2">
    <source>
        <dbReference type="EMBL" id="MBC8597608.1"/>
    </source>
</evidence>
<keyword evidence="1" id="KW-0175">Coiled coil</keyword>
<proteinExistence type="predicted"/>
<sequence length="194" mass="21615">MKREDVKKIFGEASDEQITALLNINSADIGKAKGDYDKLKGDFDTQKSTLADLTKELDTLKETNASAEDWKEKYQKLSDDIEVQKKKTEEERQKAEKDAEILSRYEAAAVSKDGKPLKWTHEAIKNDYLKKFSQALEDKANAGKSDADIFNMLTKDDGVAFDIPRETTVYESGGSGFSNSLDDAKIDAIMGITT</sequence>
<accession>A0A926FB04</accession>
<dbReference type="AlphaFoldDB" id="A0A926FB04"/>
<protein>
    <recommendedName>
        <fullName evidence="4">Phage minor structural protein GP20</fullName>
    </recommendedName>
</protein>
<evidence type="ECO:0000256" key="1">
    <source>
        <dbReference type="SAM" id="Coils"/>
    </source>
</evidence>
<feature type="coiled-coil region" evidence="1">
    <location>
        <begin position="43"/>
        <end position="105"/>
    </location>
</feature>
<keyword evidence="3" id="KW-1185">Reference proteome</keyword>
<reference evidence="2" key="1">
    <citation type="submission" date="2020-08" db="EMBL/GenBank/DDBJ databases">
        <title>Genome public.</title>
        <authorList>
            <person name="Liu C."/>
            <person name="Sun Q."/>
        </authorList>
    </citation>
    <scope>NUCLEOTIDE SEQUENCE</scope>
    <source>
        <strain evidence="2">NSJ-50</strain>
    </source>
</reference>